<evidence type="ECO:0000313" key="10">
    <source>
        <dbReference type="Proteomes" id="UP000766336"/>
    </source>
</evidence>
<dbReference type="CDD" id="cd00609">
    <property type="entry name" value="AAT_like"/>
    <property type="match status" value="1"/>
</dbReference>
<dbReference type="NCBIfam" id="NF005732">
    <property type="entry name" value="PRK07550.1"/>
    <property type="match status" value="1"/>
</dbReference>
<dbReference type="InterPro" id="IPR050596">
    <property type="entry name" value="AspAT/PAT-like"/>
</dbReference>
<keyword evidence="10" id="KW-1185">Reference proteome</keyword>
<sequence>MPSFAPTILDTPDPAIPTVRAWAARYHGRNGPALDLTQAVPGYPPHPELLSRLAEAAGSRDAAGYGPIAGDPVLREALAGDAVRFYGGDISAGEVAITAGCNLAFAMAAKVVAAPGDNMLVPTPWYFNHQMTLNMAGIEARPLPCRAEEGFVPDPARAAALIDGRTRAILLVTPNNPTGAVYSAEVIRAFAELARRRGIWLILDETYRDFLTEAESPPHALFSDPAWRDGLVHLYSFSKAYCVPGHRLGAVIAGEAFQRQLAKAIDSLQICPARAGQQAVAWAVEALRDWRAGNRAIMAERAAACRAALDDGSIDAMGSYFAYVRLPDGAPEAERAAEILAVEKGLLCLPGSFFGPGQERHLRLAFANAEAERLAELPVRLAGLAIS</sequence>
<evidence type="ECO:0000256" key="7">
    <source>
        <dbReference type="ARBA" id="ARBA00049185"/>
    </source>
</evidence>
<evidence type="ECO:0000256" key="5">
    <source>
        <dbReference type="ARBA" id="ARBA00022679"/>
    </source>
</evidence>
<evidence type="ECO:0000256" key="3">
    <source>
        <dbReference type="ARBA" id="ARBA00012753"/>
    </source>
</evidence>
<evidence type="ECO:0000259" key="8">
    <source>
        <dbReference type="Pfam" id="PF00155"/>
    </source>
</evidence>
<evidence type="ECO:0000256" key="2">
    <source>
        <dbReference type="ARBA" id="ARBA00007441"/>
    </source>
</evidence>
<protein>
    <recommendedName>
        <fullName evidence="3">aspartate transaminase</fullName>
        <ecNumber evidence="3">2.6.1.1</ecNumber>
    </recommendedName>
</protein>
<name>A0ABS5QEL2_9PROT</name>
<dbReference type="InterPro" id="IPR015421">
    <property type="entry name" value="PyrdxlP-dep_Trfase_major"/>
</dbReference>
<dbReference type="Pfam" id="PF00155">
    <property type="entry name" value="Aminotran_1_2"/>
    <property type="match status" value="1"/>
</dbReference>
<dbReference type="PANTHER" id="PTHR46383:SF1">
    <property type="entry name" value="ASPARTATE AMINOTRANSFERASE"/>
    <property type="match status" value="1"/>
</dbReference>
<comment type="catalytic activity">
    <reaction evidence="7">
        <text>L-aspartate + 2-oxoglutarate = oxaloacetate + L-glutamate</text>
        <dbReference type="Rhea" id="RHEA:21824"/>
        <dbReference type="ChEBI" id="CHEBI:16452"/>
        <dbReference type="ChEBI" id="CHEBI:16810"/>
        <dbReference type="ChEBI" id="CHEBI:29985"/>
        <dbReference type="ChEBI" id="CHEBI:29991"/>
        <dbReference type="EC" id="2.6.1.1"/>
    </reaction>
</comment>
<comment type="similarity">
    <text evidence="2">Belongs to the class-I pyridoxal-phosphate-dependent aminotransferase family.</text>
</comment>
<accession>A0ABS5QEL2</accession>
<dbReference type="GO" id="GO:0008483">
    <property type="term" value="F:transaminase activity"/>
    <property type="evidence" value="ECO:0007669"/>
    <property type="project" value="UniProtKB-KW"/>
</dbReference>
<keyword evidence="5" id="KW-0808">Transferase</keyword>
<evidence type="ECO:0000256" key="1">
    <source>
        <dbReference type="ARBA" id="ARBA00001933"/>
    </source>
</evidence>
<comment type="caution">
    <text evidence="9">The sequence shown here is derived from an EMBL/GenBank/DDBJ whole genome shotgun (WGS) entry which is preliminary data.</text>
</comment>
<dbReference type="InterPro" id="IPR015424">
    <property type="entry name" value="PyrdxlP-dep_Trfase"/>
</dbReference>
<proteinExistence type="inferred from homology"/>
<reference evidence="9 10" key="1">
    <citation type="submission" date="2021-05" db="EMBL/GenBank/DDBJ databases">
        <title>Roseococcus sp. XZZS9, whole genome shotgun sequencing project.</title>
        <authorList>
            <person name="Zhao G."/>
            <person name="Shen L."/>
        </authorList>
    </citation>
    <scope>NUCLEOTIDE SEQUENCE [LARGE SCALE GENOMIC DNA]</scope>
    <source>
        <strain evidence="9 10">XZZS9</strain>
    </source>
</reference>
<dbReference type="EC" id="2.6.1.1" evidence="3"/>
<evidence type="ECO:0000256" key="4">
    <source>
        <dbReference type="ARBA" id="ARBA00022576"/>
    </source>
</evidence>
<keyword evidence="6" id="KW-0663">Pyridoxal phosphate</keyword>
<keyword evidence="4 9" id="KW-0032">Aminotransferase</keyword>
<dbReference type="EMBL" id="JAHCDA010000002">
    <property type="protein sequence ID" value="MBS7811918.1"/>
    <property type="molecule type" value="Genomic_DNA"/>
</dbReference>
<organism evidence="9 10">
    <name type="scientific">Roseococcus pinisoli</name>
    <dbReference type="NCBI Taxonomy" id="2835040"/>
    <lineage>
        <taxon>Bacteria</taxon>
        <taxon>Pseudomonadati</taxon>
        <taxon>Pseudomonadota</taxon>
        <taxon>Alphaproteobacteria</taxon>
        <taxon>Acetobacterales</taxon>
        <taxon>Roseomonadaceae</taxon>
        <taxon>Roseococcus</taxon>
    </lineage>
</organism>
<dbReference type="PANTHER" id="PTHR46383">
    <property type="entry name" value="ASPARTATE AMINOTRANSFERASE"/>
    <property type="match status" value="1"/>
</dbReference>
<evidence type="ECO:0000256" key="6">
    <source>
        <dbReference type="ARBA" id="ARBA00022898"/>
    </source>
</evidence>
<evidence type="ECO:0000313" key="9">
    <source>
        <dbReference type="EMBL" id="MBS7811918.1"/>
    </source>
</evidence>
<gene>
    <name evidence="9" type="ORF">KHU32_13290</name>
</gene>
<dbReference type="Proteomes" id="UP000766336">
    <property type="component" value="Unassembled WGS sequence"/>
</dbReference>
<dbReference type="InterPro" id="IPR004839">
    <property type="entry name" value="Aminotransferase_I/II_large"/>
</dbReference>
<dbReference type="RefSeq" id="WP_213670560.1">
    <property type="nucleotide sequence ID" value="NZ_JAHCDA010000002.1"/>
</dbReference>
<dbReference type="SUPFAM" id="SSF53383">
    <property type="entry name" value="PLP-dependent transferases"/>
    <property type="match status" value="1"/>
</dbReference>
<comment type="cofactor">
    <cofactor evidence="1">
        <name>pyridoxal 5'-phosphate</name>
        <dbReference type="ChEBI" id="CHEBI:597326"/>
    </cofactor>
</comment>
<feature type="domain" description="Aminotransferase class I/classII large" evidence="8">
    <location>
        <begin position="36"/>
        <end position="377"/>
    </location>
</feature>
<dbReference type="Gene3D" id="3.40.640.10">
    <property type="entry name" value="Type I PLP-dependent aspartate aminotransferase-like (Major domain)"/>
    <property type="match status" value="1"/>
</dbReference>